<comment type="caution">
    <text evidence="1">The sequence shown here is derived from an EMBL/GenBank/DDBJ whole genome shotgun (WGS) entry which is preliminary data.</text>
</comment>
<keyword evidence="2" id="KW-1185">Reference proteome</keyword>
<reference evidence="1 2" key="1">
    <citation type="journal article" date="2022" name="bioRxiv">
        <title>Genomics of Preaxostyla Flagellates Illuminates Evolutionary Transitions and the Path Towards Mitochondrial Loss.</title>
        <authorList>
            <person name="Novak L.V.F."/>
            <person name="Treitli S.C."/>
            <person name="Pyrih J."/>
            <person name="Halakuc P."/>
            <person name="Pipaliya S.V."/>
            <person name="Vacek V."/>
            <person name="Brzon O."/>
            <person name="Soukal P."/>
            <person name="Eme L."/>
            <person name="Dacks J.B."/>
            <person name="Karnkowska A."/>
            <person name="Elias M."/>
            <person name="Hampl V."/>
        </authorList>
    </citation>
    <scope>NUCLEOTIDE SEQUENCE [LARGE SCALE GENOMIC DNA]</scope>
    <source>
        <strain evidence="1">NAU3</strain>
        <tissue evidence="1">Gut</tissue>
    </source>
</reference>
<evidence type="ECO:0000313" key="2">
    <source>
        <dbReference type="Proteomes" id="UP001281761"/>
    </source>
</evidence>
<name>A0ABQ9Y5A5_9EUKA</name>
<dbReference type="Proteomes" id="UP001281761">
    <property type="component" value="Unassembled WGS sequence"/>
</dbReference>
<sequence>MADRTTLAAVASHSLHPHFDSPLLAFVNTPFPLQVSTLINVRFLTRAQHHFPRLVMEHMNDPRELFKTLPSLLVPFPVQVSLTLLAFSRVVSASSEACFWLVRSSAVDVVVESVCRSRFLEDYEHGCVIICALLRASVEKARRRRVVEFDFSPVVDKTPIQQM</sequence>
<protein>
    <submittedName>
        <fullName evidence="1">Uncharacterized protein</fullName>
    </submittedName>
</protein>
<organism evidence="1 2">
    <name type="scientific">Blattamonas nauphoetae</name>
    <dbReference type="NCBI Taxonomy" id="2049346"/>
    <lineage>
        <taxon>Eukaryota</taxon>
        <taxon>Metamonada</taxon>
        <taxon>Preaxostyla</taxon>
        <taxon>Oxymonadida</taxon>
        <taxon>Blattamonas</taxon>
    </lineage>
</organism>
<evidence type="ECO:0000313" key="1">
    <source>
        <dbReference type="EMBL" id="KAK2958933.1"/>
    </source>
</evidence>
<accession>A0ABQ9Y5A5</accession>
<dbReference type="EMBL" id="JARBJD010000034">
    <property type="protein sequence ID" value="KAK2958933.1"/>
    <property type="molecule type" value="Genomic_DNA"/>
</dbReference>
<proteinExistence type="predicted"/>
<gene>
    <name evidence="1" type="ORF">BLNAU_6182</name>
</gene>